<evidence type="ECO:0000256" key="1">
    <source>
        <dbReference type="SAM" id="Phobius"/>
    </source>
</evidence>
<keyword evidence="4" id="KW-1185">Reference proteome</keyword>
<dbReference type="PROSITE" id="PS51352">
    <property type="entry name" value="THIOREDOXIN_2"/>
    <property type="match status" value="1"/>
</dbReference>
<name>A0ABS3NLI0_9GAMM</name>
<dbReference type="InterPro" id="IPR036249">
    <property type="entry name" value="Thioredoxin-like_sf"/>
</dbReference>
<dbReference type="CDD" id="cd03011">
    <property type="entry name" value="TlpA_like_ScsD_MtbDsbE"/>
    <property type="match status" value="1"/>
</dbReference>
<keyword evidence="1" id="KW-0812">Transmembrane</keyword>
<keyword evidence="1" id="KW-1133">Transmembrane helix</keyword>
<evidence type="ECO:0000313" key="3">
    <source>
        <dbReference type="EMBL" id="MBO1530274.1"/>
    </source>
</evidence>
<keyword evidence="1" id="KW-0472">Membrane</keyword>
<feature type="domain" description="Thioredoxin" evidence="2">
    <location>
        <begin position="52"/>
        <end position="189"/>
    </location>
</feature>
<protein>
    <submittedName>
        <fullName evidence="3">Protein disulfide oxidoreductase</fullName>
    </submittedName>
</protein>
<gene>
    <name evidence="3" type="ORF">J3492_03475</name>
</gene>
<evidence type="ECO:0000259" key="2">
    <source>
        <dbReference type="PROSITE" id="PS51352"/>
    </source>
</evidence>
<dbReference type="InterPro" id="IPR013766">
    <property type="entry name" value="Thioredoxin_domain"/>
</dbReference>
<dbReference type="EMBL" id="JAGBKM010000004">
    <property type="protein sequence ID" value="MBO1530274.1"/>
    <property type="molecule type" value="Genomic_DNA"/>
</dbReference>
<proteinExistence type="predicted"/>
<dbReference type="Gene3D" id="3.40.30.10">
    <property type="entry name" value="Glutaredoxin"/>
    <property type="match status" value="1"/>
</dbReference>
<dbReference type="RefSeq" id="WP_207989928.1">
    <property type="nucleotide sequence ID" value="NZ_JAGBKM010000004.1"/>
</dbReference>
<accession>A0ABS3NLI0</accession>
<organism evidence="3 4">
    <name type="scientific">Psychrobacter coccoides</name>
    <dbReference type="NCBI Taxonomy" id="2818440"/>
    <lineage>
        <taxon>Bacteria</taxon>
        <taxon>Pseudomonadati</taxon>
        <taxon>Pseudomonadota</taxon>
        <taxon>Gammaproteobacteria</taxon>
        <taxon>Moraxellales</taxon>
        <taxon>Moraxellaceae</taxon>
        <taxon>Psychrobacter</taxon>
    </lineage>
</organism>
<dbReference type="PANTHER" id="PTHR42852:SF17">
    <property type="entry name" value="THIOREDOXIN-LIKE PROTEIN HI_1115"/>
    <property type="match status" value="1"/>
</dbReference>
<dbReference type="Pfam" id="PF00578">
    <property type="entry name" value="AhpC-TSA"/>
    <property type="match status" value="1"/>
</dbReference>
<evidence type="ECO:0000313" key="4">
    <source>
        <dbReference type="Proteomes" id="UP000664554"/>
    </source>
</evidence>
<dbReference type="PANTHER" id="PTHR42852">
    <property type="entry name" value="THIOL:DISULFIDE INTERCHANGE PROTEIN DSBE"/>
    <property type="match status" value="1"/>
</dbReference>
<dbReference type="SUPFAM" id="SSF52833">
    <property type="entry name" value="Thioredoxin-like"/>
    <property type="match status" value="1"/>
</dbReference>
<feature type="transmembrane region" description="Helical" evidence="1">
    <location>
        <begin position="29"/>
        <end position="50"/>
    </location>
</feature>
<dbReference type="Proteomes" id="UP000664554">
    <property type="component" value="Unassembled WGS sequence"/>
</dbReference>
<dbReference type="InterPro" id="IPR050553">
    <property type="entry name" value="Thioredoxin_ResA/DsbE_sf"/>
</dbReference>
<reference evidence="3 4" key="1">
    <citation type="submission" date="2021-03" db="EMBL/GenBank/DDBJ databases">
        <authorList>
            <person name="Shang D.-D."/>
            <person name="Du Z.-J."/>
            <person name="Chen G.-J."/>
        </authorList>
    </citation>
    <scope>NUCLEOTIDE SEQUENCE [LARGE SCALE GENOMIC DNA]</scope>
    <source>
        <strain evidence="3 4">F1192</strain>
    </source>
</reference>
<sequence>MTMDANTSKEDLKTKNSVKKTPKQKAFSLLKTVLLYGLVFLVIYSVINWWRQPVMPADPQLQLTDYQGQTIDLASMSAEQPTLVYFWGTWCPICSITSPTIDKLAAADNYPVVTIAIKSGSDQQLDSYLKENDFRFTTVNDQDGQIFADWQGQVTPSYVVLKDGEMTQGLTGVQPLWSLKLRLWLSSIW</sequence>
<dbReference type="InterPro" id="IPR000866">
    <property type="entry name" value="AhpC/TSA"/>
</dbReference>
<comment type="caution">
    <text evidence="3">The sequence shown here is derived from an EMBL/GenBank/DDBJ whole genome shotgun (WGS) entry which is preliminary data.</text>
</comment>